<dbReference type="RefSeq" id="WP_251834795.1">
    <property type="nucleotide sequence ID" value="NZ_JACSQG010000001.1"/>
</dbReference>
<gene>
    <name evidence="1" type="ORF">H9642_02315</name>
</gene>
<evidence type="ECO:0000313" key="2">
    <source>
        <dbReference type="Proteomes" id="UP000611945"/>
    </source>
</evidence>
<organism evidence="1 2">
    <name type="scientific">Serpens gallinarum</name>
    <dbReference type="NCBI Taxonomy" id="2763075"/>
    <lineage>
        <taxon>Bacteria</taxon>
        <taxon>Pseudomonadati</taxon>
        <taxon>Pseudomonadota</taxon>
        <taxon>Gammaproteobacteria</taxon>
        <taxon>Pseudomonadales</taxon>
        <taxon>Pseudomonadaceae</taxon>
        <taxon>Pseudomonas</taxon>
    </lineage>
</organism>
<comment type="caution">
    <text evidence="1">The sequence shown here is derived from an EMBL/GenBank/DDBJ whole genome shotgun (WGS) entry which is preliminary data.</text>
</comment>
<evidence type="ECO:0000313" key="1">
    <source>
        <dbReference type="EMBL" id="MBD7976019.1"/>
    </source>
</evidence>
<protein>
    <submittedName>
        <fullName evidence="1">Uncharacterized protein</fullName>
    </submittedName>
</protein>
<name>A0ABR8TL77_9PSED</name>
<proteinExistence type="predicted"/>
<keyword evidence="2" id="KW-1185">Reference proteome</keyword>
<reference evidence="1 2" key="1">
    <citation type="submission" date="2020-08" db="EMBL/GenBank/DDBJ databases">
        <title>A Genomic Blueprint of the Chicken Gut Microbiome.</title>
        <authorList>
            <person name="Gilroy R."/>
            <person name="Ravi A."/>
            <person name="Getino M."/>
            <person name="Pursley I."/>
            <person name="Horton D.L."/>
            <person name="Alikhan N.-F."/>
            <person name="Baker D."/>
            <person name="Gharbi K."/>
            <person name="Hall N."/>
            <person name="Watson M."/>
            <person name="Adriaenssens E.M."/>
            <person name="Foster-Nyarko E."/>
            <person name="Jarju S."/>
            <person name="Secka A."/>
            <person name="Antonio M."/>
            <person name="Oren A."/>
            <person name="Chaudhuri R."/>
            <person name="La Ragione R.M."/>
            <person name="Hildebrand F."/>
            <person name="Pallen M.J."/>
        </authorList>
    </citation>
    <scope>NUCLEOTIDE SEQUENCE [LARGE SCALE GENOMIC DNA]</scope>
    <source>
        <strain evidence="1 2">Sa2CUA2</strain>
    </source>
</reference>
<accession>A0ABR8TL77</accession>
<dbReference type="EMBL" id="JACSQG010000001">
    <property type="protein sequence ID" value="MBD7976019.1"/>
    <property type="molecule type" value="Genomic_DNA"/>
</dbReference>
<dbReference type="Proteomes" id="UP000611945">
    <property type="component" value="Unassembled WGS sequence"/>
</dbReference>
<sequence length="143" mass="16171">MIEERQVEDENGLYGRLLQRLGRVLEQTDEPPGEMGPAEAELLELQGLSDAELELIRAYLAQDLQWLRGWHAAAEEMELIRRSSAGTGSSRWLPRRSLKRRFVRHPQLRCALCGVLSTWAANRSLIRCSCCGSQLFRAAGAQH</sequence>